<dbReference type="CDD" id="cd13143">
    <property type="entry name" value="MATE_MepA_like"/>
    <property type="match status" value="1"/>
</dbReference>
<feature type="transmembrane region" description="Helical" evidence="10">
    <location>
        <begin position="330"/>
        <end position="351"/>
    </location>
</feature>
<comment type="similarity">
    <text evidence="2">Belongs to the multi antimicrobial extrusion (MATE) (TC 2.A.66.1) family. MepA subfamily.</text>
</comment>
<feature type="transmembrane region" description="Helical" evidence="10">
    <location>
        <begin position="250"/>
        <end position="275"/>
    </location>
</feature>
<feature type="transmembrane region" description="Helical" evidence="10">
    <location>
        <begin position="371"/>
        <end position="393"/>
    </location>
</feature>
<name>A0ABN0XFG7_9LACT</name>
<feature type="transmembrane region" description="Helical" evidence="10">
    <location>
        <begin position="405"/>
        <end position="427"/>
    </location>
</feature>
<evidence type="ECO:0000256" key="5">
    <source>
        <dbReference type="ARBA" id="ARBA00022475"/>
    </source>
</evidence>
<keyword evidence="8 10" id="KW-0472">Membrane</keyword>
<feature type="transmembrane region" description="Helical" evidence="10">
    <location>
        <begin position="138"/>
        <end position="159"/>
    </location>
</feature>
<dbReference type="PANTHER" id="PTHR43823">
    <property type="entry name" value="SPORULATION PROTEIN YKVU"/>
    <property type="match status" value="1"/>
</dbReference>
<evidence type="ECO:0000256" key="10">
    <source>
        <dbReference type="SAM" id="Phobius"/>
    </source>
</evidence>
<dbReference type="InterPro" id="IPR051327">
    <property type="entry name" value="MATE_MepA_subfamily"/>
</dbReference>
<dbReference type="PANTHER" id="PTHR43823:SF3">
    <property type="entry name" value="MULTIDRUG EXPORT PROTEIN MEPA"/>
    <property type="match status" value="1"/>
</dbReference>
<keyword evidence="12" id="KW-1185">Reference proteome</keyword>
<dbReference type="InterPro" id="IPR002528">
    <property type="entry name" value="MATE_fam"/>
</dbReference>
<feature type="transmembrane region" description="Helical" evidence="10">
    <location>
        <begin position="57"/>
        <end position="77"/>
    </location>
</feature>
<feature type="transmembrane region" description="Helical" evidence="10">
    <location>
        <begin position="98"/>
        <end position="118"/>
    </location>
</feature>
<reference evidence="11 12" key="1">
    <citation type="journal article" date="2019" name="Int. J. Syst. Evol. Microbiol.">
        <title>The Global Catalogue of Microorganisms (GCM) 10K type strain sequencing project: providing services to taxonomists for standard genome sequencing and annotation.</title>
        <authorList>
            <consortium name="The Broad Institute Genomics Platform"/>
            <consortium name="The Broad Institute Genome Sequencing Center for Infectious Disease"/>
            <person name="Wu L."/>
            <person name="Ma J."/>
        </authorList>
    </citation>
    <scope>NUCLEOTIDE SEQUENCE [LARGE SCALE GENOMIC DNA]</scope>
    <source>
        <strain evidence="11 12">JCM 12662</strain>
    </source>
</reference>
<keyword evidence="9" id="KW-0046">Antibiotic resistance</keyword>
<sequence>MENQTVKLKSSTSLFKNFVKYASLNMIGMLGVSLFILADTFFIANGVGADGLAALNLVLPVVQVMNGLGLMIGMGAATRFSLTKSQEDTQTVNVRFSIAAYVLLFLSLVLSIIGLFFSRPLSAFLGADGSTLNLSTTYVRWMLSFAPFFMFNLFIQCFVRNDGNPGLAMKAMLIGSFSNILLDYLFIFPLGWGMAGAASATAFSQIISLGVMSMHFSTGKNTFTLLRLNELRNHPVWSEKKQELKEILSLGFPTFLSELSLGVILLLFNSLLLAVRGTIAVSAYGIIANLSIVLTALFNGLAQGVQPLMSLTYGESREEGESESNEVRTLFRYGVVTSLLLAFLLYGLILLFPESIVSLFNNDNIPELTQIAVRGLMIYFAAYPFIGLNIFIANSLSAINQPKRALIITLLRGFLLVIPVTLVLAYFFEITGIWASAPLFEMLTALVAIYFWNTKKAKKTG</sequence>
<dbReference type="PIRSF" id="PIRSF006603">
    <property type="entry name" value="DinF"/>
    <property type="match status" value="1"/>
</dbReference>
<evidence type="ECO:0000256" key="2">
    <source>
        <dbReference type="ARBA" id="ARBA00008417"/>
    </source>
</evidence>
<evidence type="ECO:0000313" key="12">
    <source>
        <dbReference type="Proteomes" id="UP001501166"/>
    </source>
</evidence>
<evidence type="ECO:0000256" key="6">
    <source>
        <dbReference type="ARBA" id="ARBA00022692"/>
    </source>
</evidence>
<evidence type="ECO:0000256" key="9">
    <source>
        <dbReference type="ARBA" id="ARBA00023251"/>
    </source>
</evidence>
<feature type="transmembrane region" description="Helical" evidence="10">
    <location>
        <begin position="433"/>
        <end position="452"/>
    </location>
</feature>
<keyword evidence="6 10" id="KW-0812">Transmembrane</keyword>
<evidence type="ECO:0000256" key="3">
    <source>
        <dbReference type="ARBA" id="ARBA00022106"/>
    </source>
</evidence>
<keyword evidence="5" id="KW-1003">Cell membrane</keyword>
<dbReference type="EMBL" id="BAAACW010000090">
    <property type="protein sequence ID" value="GAA0362804.1"/>
    <property type="molecule type" value="Genomic_DNA"/>
</dbReference>
<feature type="transmembrane region" description="Helical" evidence="10">
    <location>
        <begin position="171"/>
        <end position="192"/>
    </location>
</feature>
<comment type="subcellular location">
    <subcellularLocation>
        <location evidence="1">Cell membrane</location>
        <topology evidence="1">Multi-pass membrane protein</topology>
    </subcellularLocation>
</comment>
<evidence type="ECO:0000256" key="4">
    <source>
        <dbReference type="ARBA" id="ARBA00022448"/>
    </source>
</evidence>
<comment type="caution">
    <text evidence="11">The sequence shown here is derived from an EMBL/GenBank/DDBJ whole genome shotgun (WGS) entry which is preliminary data.</text>
</comment>
<proteinExistence type="inferred from homology"/>
<dbReference type="Proteomes" id="UP001501166">
    <property type="component" value="Unassembled WGS sequence"/>
</dbReference>
<protein>
    <recommendedName>
        <fullName evidence="3">Multidrug export protein MepA</fullName>
    </recommendedName>
</protein>
<feature type="transmembrane region" description="Helical" evidence="10">
    <location>
        <begin position="198"/>
        <end position="217"/>
    </location>
</feature>
<gene>
    <name evidence="11" type="ORF">GCM10008932_14120</name>
</gene>
<organism evidence="11 12">
    <name type="scientific">Alkalibacterium iburiense</name>
    <dbReference type="NCBI Taxonomy" id="290589"/>
    <lineage>
        <taxon>Bacteria</taxon>
        <taxon>Bacillati</taxon>
        <taxon>Bacillota</taxon>
        <taxon>Bacilli</taxon>
        <taxon>Lactobacillales</taxon>
        <taxon>Carnobacteriaceae</taxon>
        <taxon>Alkalibacterium</taxon>
    </lineage>
</organism>
<feature type="transmembrane region" description="Helical" evidence="10">
    <location>
        <begin position="21"/>
        <end position="45"/>
    </location>
</feature>
<accession>A0ABN0XFG7</accession>
<dbReference type="Pfam" id="PF01554">
    <property type="entry name" value="MatE"/>
    <property type="match status" value="2"/>
</dbReference>
<evidence type="ECO:0000313" key="11">
    <source>
        <dbReference type="EMBL" id="GAA0362804.1"/>
    </source>
</evidence>
<dbReference type="InterPro" id="IPR045070">
    <property type="entry name" value="MATE_MepA-like"/>
</dbReference>
<evidence type="ECO:0000256" key="7">
    <source>
        <dbReference type="ARBA" id="ARBA00022989"/>
    </source>
</evidence>
<feature type="transmembrane region" description="Helical" evidence="10">
    <location>
        <begin position="281"/>
        <end position="302"/>
    </location>
</feature>
<keyword evidence="4" id="KW-0813">Transport</keyword>
<keyword evidence="7 10" id="KW-1133">Transmembrane helix</keyword>
<evidence type="ECO:0000256" key="8">
    <source>
        <dbReference type="ARBA" id="ARBA00023136"/>
    </source>
</evidence>
<dbReference type="RefSeq" id="WP_343755113.1">
    <property type="nucleotide sequence ID" value="NZ_BAAACW010000090.1"/>
</dbReference>
<dbReference type="InterPro" id="IPR048279">
    <property type="entry name" value="MdtK-like"/>
</dbReference>
<dbReference type="NCBIfam" id="TIGR00797">
    <property type="entry name" value="matE"/>
    <property type="match status" value="1"/>
</dbReference>
<evidence type="ECO:0000256" key="1">
    <source>
        <dbReference type="ARBA" id="ARBA00004651"/>
    </source>
</evidence>